<keyword evidence="8" id="KW-0833">Ubl conjugation pathway</keyword>
<evidence type="ECO:0000256" key="5">
    <source>
        <dbReference type="ARBA" id="ARBA00022692"/>
    </source>
</evidence>
<evidence type="ECO:0000256" key="12">
    <source>
        <dbReference type="SAM" id="MobiDB-lite"/>
    </source>
</evidence>
<sequence>MVLLTVGAILLIAGVVLIFVKRHHSGRAFCLKVSRPATVAELEKMSAEIAQEIGGGNWREYVRLSGIVQCDRPLTSQLAQQPCVHYHMTVRREYEETVVRRDKDGNEERSTERGSETVASHEQSTPFMLKDDTGAIAVDPNQAEFETVTVLDEFRPESPGNFISFGGFSRALSPPGGNRRTLGYRYQEVIVPVERRVTVVATVSDAGNGLTLQRPTESGKQFIISLRNAEELTKSAERNAKASDLAMKYCLVGGAVLAIAGLVTGF</sequence>
<evidence type="ECO:0000256" key="9">
    <source>
        <dbReference type="ARBA" id="ARBA00022833"/>
    </source>
</evidence>
<dbReference type="InterPro" id="IPR022170">
    <property type="entry name" value="MUL1-like"/>
</dbReference>
<dbReference type="GO" id="GO:0016020">
    <property type="term" value="C:membrane"/>
    <property type="evidence" value="ECO:0007669"/>
    <property type="project" value="UniProtKB-SubCell"/>
</dbReference>
<dbReference type="RefSeq" id="WP_172355523.1">
    <property type="nucleotide sequence ID" value="NZ_CP053661.1"/>
</dbReference>
<dbReference type="AlphaFoldDB" id="A0A6M8B6H0"/>
<keyword evidence="5" id="KW-0812">Transmembrane</keyword>
<dbReference type="GO" id="GO:0061630">
    <property type="term" value="F:ubiquitin protein ligase activity"/>
    <property type="evidence" value="ECO:0007669"/>
    <property type="project" value="UniProtKB-EC"/>
</dbReference>
<comment type="catalytic activity">
    <reaction evidence="1">
        <text>S-ubiquitinyl-[E2 ubiquitin-conjugating enzyme]-L-cysteine + [acceptor protein]-L-lysine = [E2 ubiquitin-conjugating enzyme]-L-cysteine + N(6)-ubiquitinyl-[acceptor protein]-L-lysine.</text>
        <dbReference type="EC" id="2.3.2.27"/>
    </reaction>
</comment>
<dbReference type="PANTHER" id="PTHR47568">
    <property type="match status" value="1"/>
</dbReference>
<dbReference type="EMBL" id="CP053661">
    <property type="protein sequence ID" value="QKD82594.1"/>
    <property type="molecule type" value="Genomic_DNA"/>
</dbReference>
<dbReference type="InterPro" id="IPR044231">
    <property type="entry name" value="SP1/SPL1"/>
</dbReference>
<keyword evidence="6" id="KW-0479">Metal-binding</keyword>
<evidence type="ECO:0000256" key="4">
    <source>
        <dbReference type="ARBA" id="ARBA00022679"/>
    </source>
</evidence>
<evidence type="ECO:0000259" key="13">
    <source>
        <dbReference type="Pfam" id="PF12483"/>
    </source>
</evidence>
<comment type="subcellular location">
    <subcellularLocation>
        <location evidence="2">Membrane</location>
        <topology evidence="2">Multi-pass membrane protein</topology>
    </subcellularLocation>
</comment>
<feature type="compositionally biased region" description="Basic and acidic residues" evidence="12">
    <location>
        <begin position="98"/>
        <end position="115"/>
    </location>
</feature>
<keyword evidence="7" id="KW-0863">Zinc-finger</keyword>
<evidence type="ECO:0000256" key="11">
    <source>
        <dbReference type="ARBA" id="ARBA00023136"/>
    </source>
</evidence>
<keyword evidence="11" id="KW-0472">Membrane</keyword>
<evidence type="ECO:0000256" key="7">
    <source>
        <dbReference type="ARBA" id="ARBA00022771"/>
    </source>
</evidence>
<evidence type="ECO:0000313" key="14">
    <source>
        <dbReference type="EMBL" id="QKD82594.1"/>
    </source>
</evidence>
<proteinExistence type="predicted"/>
<dbReference type="EC" id="2.3.2.27" evidence="3"/>
<keyword evidence="9" id="KW-0862">Zinc</keyword>
<keyword evidence="15" id="KW-1185">Reference proteome</keyword>
<protein>
    <recommendedName>
        <fullName evidence="3">RING-type E3 ubiquitin transferase</fullName>
        <ecNumber evidence="3">2.3.2.27</ecNumber>
    </recommendedName>
</protein>
<dbReference type="Proteomes" id="UP000505210">
    <property type="component" value="Chromosome"/>
</dbReference>
<dbReference type="KEGG" id="theu:HPC62_10720"/>
<organism evidence="14 15">
    <name type="scientific">Thermoleptolyngbya sichuanensis A183</name>
    <dbReference type="NCBI Taxonomy" id="2737172"/>
    <lineage>
        <taxon>Bacteria</taxon>
        <taxon>Bacillati</taxon>
        <taxon>Cyanobacteriota</taxon>
        <taxon>Cyanophyceae</taxon>
        <taxon>Oculatellales</taxon>
        <taxon>Oculatellaceae</taxon>
        <taxon>Thermoleptolyngbya</taxon>
        <taxon>Thermoleptolyngbya sichuanensis</taxon>
    </lineage>
</organism>
<accession>A0A6M8B6H0</accession>
<dbReference type="GO" id="GO:0016567">
    <property type="term" value="P:protein ubiquitination"/>
    <property type="evidence" value="ECO:0007669"/>
    <property type="project" value="InterPro"/>
</dbReference>
<evidence type="ECO:0000256" key="10">
    <source>
        <dbReference type="ARBA" id="ARBA00022989"/>
    </source>
</evidence>
<feature type="region of interest" description="Disordered" evidence="12">
    <location>
        <begin position="98"/>
        <end position="126"/>
    </location>
</feature>
<dbReference type="Pfam" id="PF12483">
    <property type="entry name" value="GIDE"/>
    <property type="match status" value="1"/>
</dbReference>
<feature type="compositionally biased region" description="Polar residues" evidence="12">
    <location>
        <begin position="117"/>
        <end position="126"/>
    </location>
</feature>
<keyword evidence="4" id="KW-0808">Transferase</keyword>
<evidence type="ECO:0000256" key="8">
    <source>
        <dbReference type="ARBA" id="ARBA00022786"/>
    </source>
</evidence>
<evidence type="ECO:0000256" key="2">
    <source>
        <dbReference type="ARBA" id="ARBA00004141"/>
    </source>
</evidence>
<dbReference type="GO" id="GO:0008270">
    <property type="term" value="F:zinc ion binding"/>
    <property type="evidence" value="ECO:0007669"/>
    <property type="project" value="UniProtKB-KW"/>
</dbReference>
<gene>
    <name evidence="14" type="ORF">HPC62_10720</name>
</gene>
<feature type="domain" description="E3 Ubiquitin ligase MUL1-like" evidence="13">
    <location>
        <begin position="97"/>
        <end position="257"/>
    </location>
</feature>
<evidence type="ECO:0000256" key="1">
    <source>
        <dbReference type="ARBA" id="ARBA00000900"/>
    </source>
</evidence>
<evidence type="ECO:0000256" key="3">
    <source>
        <dbReference type="ARBA" id="ARBA00012483"/>
    </source>
</evidence>
<reference evidence="14 15" key="1">
    <citation type="submission" date="2020-05" db="EMBL/GenBank/DDBJ databases">
        <title>Complete genome sequence of of a novel Thermoleptolyngbya strain isolated from hot springs of Ganzi, Sichuan China.</title>
        <authorList>
            <person name="Tang J."/>
            <person name="Daroch M."/>
            <person name="Li L."/>
            <person name="Waleron K."/>
            <person name="Waleron M."/>
            <person name="Waleron M."/>
        </authorList>
    </citation>
    <scope>NUCLEOTIDE SEQUENCE [LARGE SCALE GENOMIC DNA]</scope>
    <source>
        <strain evidence="14 15">PKUAC-SCTA183</strain>
    </source>
</reference>
<keyword evidence="10" id="KW-1133">Transmembrane helix</keyword>
<dbReference type="PANTHER" id="PTHR47568:SF2">
    <property type="entry name" value="E3 UBIQUITIN-PROTEIN LIGASE SP1-RELATED"/>
    <property type="match status" value="1"/>
</dbReference>
<evidence type="ECO:0000256" key="6">
    <source>
        <dbReference type="ARBA" id="ARBA00022723"/>
    </source>
</evidence>
<evidence type="ECO:0000313" key="15">
    <source>
        <dbReference type="Proteomes" id="UP000505210"/>
    </source>
</evidence>
<name>A0A6M8B6H0_9CYAN</name>